<reference evidence="2 3" key="1">
    <citation type="journal article" date="2022" name="Nat. Genet.">
        <title>Improved pea reference genome and pan-genome highlight genomic features and evolutionary characteristics.</title>
        <authorList>
            <person name="Yang T."/>
            <person name="Liu R."/>
            <person name="Luo Y."/>
            <person name="Hu S."/>
            <person name="Wang D."/>
            <person name="Wang C."/>
            <person name="Pandey M.K."/>
            <person name="Ge S."/>
            <person name="Xu Q."/>
            <person name="Li N."/>
            <person name="Li G."/>
            <person name="Huang Y."/>
            <person name="Saxena R.K."/>
            <person name="Ji Y."/>
            <person name="Li M."/>
            <person name="Yan X."/>
            <person name="He Y."/>
            <person name="Liu Y."/>
            <person name="Wang X."/>
            <person name="Xiang C."/>
            <person name="Varshney R.K."/>
            <person name="Ding H."/>
            <person name="Gao S."/>
            <person name="Zong X."/>
        </authorList>
    </citation>
    <scope>NUCLEOTIDE SEQUENCE [LARGE SCALE GENOMIC DNA]</scope>
    <source>
        <strain evidence="2 3">cv. Zhongwan 6</strain>
    </source>
</reference>
<dbReference type="EMBL" id="JAMSHJ010000005">
    <property type="protein sequence ID" value="KAI5405408.1"/>
    <property type="molecule type" value="Genomic_DNA"/>
</dbReference>
<proteinExistence type="predicted"/>
<feature type="domain" description="Arabidopsis retrotransposon Orf1 C-terminal" evidence="1">
    <location>
        <begin position="4"/>
        <end position="170"/>
    </location>
</feature>
<sequence length="281" mass="32283">MALTIYPDGRTMTKLGIRDSVMFLLSQIGWDNFTIKRRFCSYRRLTLEFLSSLVYFPSHGIGFKRGLITFRMSDIEYLYNHRELAKLLGCPNGPDPFTITQEELLTDLELNYFWGSITRNNHPESDLMHPENIHNPAIRYFHKILAHTLFGKEQNITSVSKDELFIMYYASQAIHVNAVTFMIANLDYIPPSPLETPQIYDHYNTYLSDADSCASVVPAAHPIDHVVVINTVQTDIANLRGELSTLRVDLHEFMDVGTENLDHIYQHHYSFAPPVGGRRNV</sequence>
<dbReference type="Proteomes" id="UP001058974">
    <property type="component" value="Chromosome 5"/>
</dbReference>
<protein>
    <recommendedName>
        <fullName evidence="1">Arabidopsis retrotransposon Orf1 C-terminal domain-containing protein</fullName>
    </recommendedName>
</protein>
<dbReference type="InterPro" id="IPR004312">
    <property type="entry name" value="ATHILA_Orf1_C"/>
</dbReference>
<organism evidence="2 3">
    <name type="scientific">Pisum sativum</name>
    <name type="common">Garden pea</name>
    <name type="synonym">Lathyrus oleraceus</name>
    <dbReference type="NCBI Taxonomy" id="3888"/>
    <lineage>
        <taxon>Eukaryota</taxon>
        <taxon>Viridiplantae</taxon>
        <taxon>Streptophyta</taxon>
        <taxon>Embryophyta</taxon>
        <taxon>Tracheophyta</taxon>
        <taxon>Spermatophyta</taxon>
        <taxon>Magnoliopsida</taxon>
        <taxon>eudicotyledons</taxon>
        <taxon>Gunneridae</taxon>
        <taxon>Pentapetalae</taxon>
        <taxon>rosids</taxon>
        <taxon>fabids</taxon>
        <taxon>Fabales</taxon>
        <taxon>Fabaceae</taxon>
        <taxon>Papilionoideae</taxon>
        <taxon>50 kb inversion clade</taxon>
        <taxon>NPAAA clade</taxon>
        <taxon>Hologalegina</taxon>
        <taxon>IRL clade</taxon>
        <taxon>Fabeae</taxon>
        <taxon>Lathyrus</taxon>
    </lineage>
</organism>
<keyword evidence="3" id="KW-1185">Reference proteome</keyword>
<dbReference type="Pfam" id="PF03078">
    <property type="entry name" value="ATHILA"/>
    <property type="match status" value="1"/>
</dbReference>
<dbReference type="Gramene" id="Psat05G0226100-T1">
    <property type="protein sequence ID" value="KAI5405408.1"/>
    <property type="gene ID" value="KIW84_052261"/>
</dbReference>
<comment type="caution">
    <text evidence="2">The sequence shown here is derived from an EMBL/GenBank/DDBJ whole genome shotgun (WGS) entry which is preliminary data.</text>
</comment>
<evidence type="ECO:0000313" key="3">
    <source>
        <dbReference type="Proteomes" id="UP001058974"/>
    </source>
</evidence>
<dbReference type="AlphaFoldDB" id="A0A9D4WPU4"/>
<name>A0A9D4WPU4_PEA</name>
<evidence type="ECO:0000313" key="2">
    <source>
        <dbReference type="EMBL" id="KAI5405408.1"/>
    </source>
</evidence>
<evidence type="ECO:0000259" key="1">
    <source>
        <dbReference type="Pfam" id="PF03078"/>
    </source>
</evidence>
<accession>A0A9D4WPU4</accession>
<gene>
    <name evidence="2" type="ORF">KIW84_052261</name>
</gene>